<evidence type="ECO:0000313" key="1">
    <source>
        <dbReference type="EMBL" id="KAE8422521.1"/>
    </source>
</evidence>
<gene>
    <name evidence="1" type="ORF">BDV36DRAFT_291347</name>
</gene>
<proteinExistence type="predicted"/>
<sequence>MAHIISDDTQLKDHPLTVTYPGYYGTNSAAQAVTNLVHTFQNIRFGLMVGDGGAVPSAPHPQDPIKNVRLGDIVVSEPKGNHGGVLNYDMGKWDREGELSIESHLNKPPTILLNAMKQVRGDHRFGTGNMSQYIDDTLSLLKSLSDVEDPSFPGWEEDLLFRTEYTHISENASCSMCDSEQKIDRLPRRSDGPVVHYGLIASGNAVMRNASLRDRLRDKWNVLCFEMEGRGFDESLSLLGDS</sequence>
<dbReference type="SUPFAM" id="SSF53167">
    <property type="entry name" value="Purine and uridine phosphorylases"/>
    <property type="match status" value="1"/>
</dbReference>
<name>A0ABQ6X323_9EURO</name>
<reference evidence="1 2" key="1">
    <citation type="submission" date="2019-04" db="EMBL/GenBank/DDBJ databases">
        <authorList>
            <consortium name="DOE Joint Genome Institute"/>
            <person name="Mondo S."/>
            <person name="Kjaerbolling I."/>
            <person name="Vesth T."/>
            <person name="Frisvad J.C."/>
            <person name="Nybo J.L."/>
            <person name="Theobald S."/>
            <person name="Kildgaard S."/>
            <person name="Isbrandt T."/>
            <person name="Kuo A."/>
            <person name="Sato A."/>
            <person name="Lyhne E.K."/>
            <person name="Kogle M.E."/>
            <person name="Wiebenga A."/>
            <person name="Kun R.S."/>
            <person name="Lubbers R.J."/>
            <person name="Makela M.R."/>
            <person name="Barry K."/>
            <person name="Chovatia M."/>
            <person name="Clum A."/>
            <person name="Daum C."/>
            <person name="Haridas S."/>
            <person name="He G."/>
            <person name="LaButti K."/>
            <person name="Lipzen A."/>
            <person name="Riley R."/>
            <person name="Salamov A."/>
            <person name="Simmons B.A."/>
            <person name="Magnuson J.K."/>
            <person name="Henrissat B."/>
            <person name="Mortensen U.H."/>
            <person name="Larsen T.O."/>
            <person name="Devries R.P."/>
            <person name="Grigoriev I.V."/>
            <person name="Machida M."/>
            <person name="Baker S.E."/>
            <person name="Andersen M.R."/>
            <person name="Cantor M.N."/>
            <person name="Hua S.X."/>
        </authorList>
    </citation>
    <scope>NUCLEOTIDE SEQUENCE [LARGE SCALE GENOMIC DNA]</scope>
    <source>
        <strain evidence="1 2">CBS 117616</strain>
    </source>
</reference>
<dbReference type="InterPro" id="IPR035994">
    <property type="entry name" value="Nucleoside_phosphorylase_sf"/>
</dbReference>
<accession>A0ABQ6X323</accession>
<protein>
    <recommendedName>
        <fullName evidence="3">Nucleoside phosphorylase domain-containing protein</fullName>
    </recommendedName>
</protein>
<dbReference type="PANTHER" id="PTHR46082">
    <property type="entry name" value="ATP/GTP-BINDING PROTEIN-RELATED"/>
    <property type="match status" value="1"/>
</dbReference>
<dbReference type="Gene3D" id="3.40.50.1580">
    <property type="entry name" value="Nucleoside phosphorylase domain"/>
    <property type="match status" value="1"/>
</dbReference>
<dbReference type="PANTHER" id="PTHR46082:SF11">
    <property type="entry name" value="AAA+ ATPASE DOMAIN-CONTAINING PROTEIN-RELATED"/>
    <property type="match status" value="1"/>
</dbReference>
<evidence type="ECO:0008006" key="3">
    <source>
        <dbReference type="Google" id="ProtNLM"/>
    </source>
</evidence>
<evidence type="ECO:0000313" key="2">
    <source>
        <dbReference type="Proteomes" id="UP000325395"/>
    </source>
</evidence>
<keyword evidence="2" id="KW-1185">Reference proteome</keyword>
<dbReference type="InterPro" id="IPR053137">
    <property type="entry name" value="NLR-like"/>
</dbReference>
<organism evidence="1 2">
    <name type="scientific">Aspergillus pseudocaelatus</name>
    <dbReference type="NCBI Taxonomy" id="1825620"/>
    <lineage>
        <taxon>Eukaryota</taxon>
        <taxon>Fungi</taxon>
        <taxon>Dikarya</taxon>
        <taxon>Ascomycota</taxon>
        <taxon>Pezizomycotina</taxon>
        <taxon>Eurotiomycetes</taxon>
        <taxon>Eurotiomycetidae</taxon>
        <taxon>Eurotiales</taxon>
        <taxon>Aspergillaceae</taxon>
        <taxon>Aspergillus</taxon>
        <taxon>Aspergillus subgen. Circumdati</taxon>
    </lineage>
</organism>
<dbReference type="Proteomes" id="UP000325395">
    <property type="component" value="Unassembled WGS sequence"/>
</dbReference>
<dbReference type="EMBL" id="ML735694">
    <property type="protein sequence ID" value="KAE8422521.1"/>
    <property type="molecule type" value="Genomic_DNA"/>
</dbReference>